<evidence type="ECO:0000256" key="3">
    <source>
        <dbReference type="SAM" id="SignalP"/>
    </source>
</evidence>
<dbReference type="Pfam" id="PF08031">
    <property type="entry name" value="BBE"/>
    <property type="match status" value="1"/>
</dbReference>
<dbReference type="Gene3D" id="3.30.465.10">
    <property type="match status" value="2"/>
</dbReference>
<dbReference type="InterPro" id="IPR050432">
    <property type="entry name" value="FAD-linked_Oxidoreductases_BP"/>
</dbReference>
<accession>A0A5N5QN28</accession>
<dbReference type="GO" id="GO:0016491">
    <property type="term" value="F:oxidoreductase activity"/>
    <property type="evidence" value="ECO:0007669"/>
    <property type="project" value="UniProtKB-KW"/>
</dbReference>
<dbReference type="InterPro" id="IPR012951">
    <property type="entry name" value="BBE"/>
</dbReference>
<dbReference type="GO" id="GO:0071949">
    <property type="term" value="F:FAD binding"/>
    <property type="evidence" value="ECO:0007669"/>
    <property type="project" value="InterPro"/>
</dbReference>
<feature type="chain" id="PRO_5024377394" evidence="3">
    <location>
        <begin position="20"/>
        <end position="552"/>
    </location>
</feature>
<keyword evidence="3" id="KW-0732">Signal</keyword>
<sequence>MRWTLTLTLLFLGSSAAAARYCTSSEPCWPSHFAWAAFNSSINGRLVSPRPAAWPCHDPHFDAAACADAQANWGNSSWRSDQAGAMQGLLWESTGCLIDTPRNVTCKQGMVPTYAVAAETEEDVSRAVNFARKYRLKLVVKNTGHDFLGRSTGAGSLSIWTHKMGGMNFTDSFVADGCAGDKGIPVVTLGAAVQWYDVYKAAEEHNVTVVGGAARTVGAAGGWLLGGGHSPLGSTFGMGVDNVLQFRIVKANGMVVVANKCENKDLFWALRGGGGSTWGVVLKVTYKTQRPLKGISVLNFSVNTTNQQSMAELSNIFVKLIPNISDAGIRGYSLWSPPNSFLANLFQPDGTDPQVINGTLQPVWDWIAKHPGTQTVTTSTTHPSFFGYVEGYIGATGIATNVWIGTRLVPRGVLQTKSNQLAYFAMPNNSTISSGALIIGGGVINNVDPDSTGLNPAWRKDALVLWGIGGSWPSSTPADKVKQIKSDVTRLTQELGNVAGLDHASYFNEADPNEPQWKRAFFGSHYFRLLSIKRRVDPTGLFSCNRCIGSQG</sequence>
<proteinExistence type="inferred from homology"/>
<dbReference type="OrthoDB" id="9983560at2759"/>
<feature type="signal peptide" evidence="3">
    <location>
        <begin position="1"/>
        <end position="19"/>
    </location>
</feature>
<gene>
    <name evidence="5" type="ORF">CTheo_4013</name>
</gene>
<evidence type="ECO:0000256" key="2">
    <source>
        <dbReference type="ARBA" id="ARBA00023002"/>
    </source>
</evidence>
<protein>
    <submittedName>
        <fullName evidence="5">FAD-binding domain containing protein</fullName>
    </submittedName>
</protein>
<comment type="caution">
    <text evidence="5">The sequence shown here is derived from an EMBL/GenBank/DDBJ whole genome shotgun (WGS) entry which is preliminary data.</text>
</comment>
<dbReference type="PANTHER" id="PTHR13878">
    <property type="entry name" value="GULONOLACTONE OXIDASE"/>
    <property type="match status" value="1"/>
</dbReference>
<keyword evidence="6" id="KW-1185">Reference proteome</keyword>
<dbReference type="InterPro" id="IPR006094">
    <property type="entry name" value="Oxid_FAD_bind_N"/>
</dbReference>
<dbReference type="Proteomes" id="UP000383932">
    <property type="component" value="Unassembled WGS sequence"/>
</dbReference>
<feature type="domain" description="FAD-binding PCMH-type" evidence="4">
    <location>
        <begin position="108"/>
        <end position="291"/>
    </location>
</feature>
<evidence type="ECO:0000313" key="5">
    <source>
        <dbReference type="EMBL" id="KAB5592546.1"/>
    </source>
</evidence>
<dbReference type="PANTHER" id="PTHR13878:SF91">
    <property type="entry name" value="FAD BINDING DOMAIN PROTEIN (AFU_ORTHOLOGUE AFUA_6G12070)-RELATED"/>
    <property type="match status" value="1"/>
</dbReference>
<organism evidence="5 6">
    <name type="scientific">Ceratobasidium theobromae</name>
    <dbReference type="NCBI Taxonomy" id="1582974"/>
    <lineage>
        <taxon>Eukaryota</taxon>
        <taxon>Fungi</taxon>
        <taxon>Dikarya</taxon>
        <taxon>Basidiomycota</taxon>
        <taxon>Agaricomycotina</taxon>
        <taxon>Agaricomycetes</taxon>
        <taxon>Cantharellales</taxon>
        <taxon>Ceratobasidiaceae</taxon>
        <taxon>Ceratobasidium</taxon>
    </lineage>
</organism>
<dbReference type="SUPFAM" id="SSF56176">
    <property type="entry name" value="FAD-binding/transporter-associated domain-like"/>
    <property type="match status" value="1"/>
</dbReference>
<dbReference type="InterPro" id="IPR016169">
    <property type="entry name" value="FAD-bd_PCMH_sub2"/>
</dbReference>
<evidence type="ECO:0000259" key="4">
    <source>
        <dbReference type="PROSITE" id="PS51387"/>
    </source>
</evidence>
<dbReference type="PROSITE" id="PS51387">
    <property type="entry name" value="FAD_PCMH"/>
    <property type="match status" value="1"/>
</dbReference>
<reference evidence="5 6" key="1">
    <citation type="journal article" date="2019" name="Fungal Biol. Biotechnol.">
        <title>Draft genome sequence of fastidious pathogen Ceratobasidium theobromae, which causes vascular-streak dieback in Theobroma cacao.</title>
        <authorList>
            <person name="Ali S.S."/>
            <person name="Asman A."/>
            <person name="Shao J."/>
            <person name="Firmansyah A.P."/>
            <person name="Susilo A.W."/>
            <person name="Rosmana A."/>
            <person name="McMahon P."/>
            <person name="Junaid M."/>
            <person name="Guest D."/>
            <person name="Kheng T.Y."/>
            <person name="Meinhardt L.W."/>
            <person name="Bailey B.A."/>
        </authorList>
    </citation>
    <scope>NUCLEOTIDE SEQUENCE [LARGE SCALE GENOMIC DNA]</scope>
    <source>
        <strain evidence="5 6">CT2</strain>
    </source>
</reference>
<evidence type="ECO:0000313" key="6">
    <source>
        <dbReference type="Proteomes" id="UP000383932"/>
    </source>
</evidence>
<dbReference type="Pfam" id="PF01565">
    <property type="entry name" value="FAD_binding_4"/>
    <property type="match status" value="1"/>
</dbReference>
<comment type="similarity">
    <text evidence="1">Belongs to the oxygen-dependent FAD-linked oxidoreductase family.</text>
</comment>
<keyword evidence="2" id="KW-0560">Oxidoreductase</keyword>
<evidence type="ECO:0000256" key="1">
    <source>
        <dbReference type="ARBA" id="ARBA00005466"/>
    </source>
</evidence>
<dbReference type="InterPro" id="IPR036318">
    <property type="entry name" value="FAD-bd_PCMH-like_sf"/>
</dbReference>
<dbReference type="AlphaFoldDB" id="A0A5N5QN28"/>
<name>A0A5N5QN28_9AGAM</name>
<dbReference type="EMBL" id="SSOP01000061">
    <property type="protein sequence ID" value="KAB5592546.1"/>
    <property type="molecule type" value="Genomic_DNA"/>
</dbReference>
<dbReference type="InterPro" id="IPR016166">
    <property type="entry name" value="FAD-bd_PCMH"/>
</dbReference>